<dbReference type="PROSITE" id="PS50055">
    <property type="entry name" value="TYR_PHOSPHATASE_PTP"/>
    <property type="match status" value="1"/>
</dbReference>
<dbReference type="PRINTS" id="PR00700">
    <property type="entry name" value="PRTYPHPHTASE"/>
</dbReference>
<keyword evidence="1" id="KW-0732">Signal</keyword>
<proteinExistence type="predicted"/>
<dbReference type="Gene3D" id="3.90.190.10">
    <property type="entry name" value="Protein tyrosine phosphatase superfamily"/>
    <property type="match status" value="1"/>
</dbReference>
<evidence type="ECO:0000313" key="3">
    <source>
        <dbReference type="EMBL" id="CAL1538419.1"/>
    </source>
</evidence>
<accession>A0AAV2HW67</accession>
<dbReference type="Pfam" id="PF00102">
    <property type="entry name" value="Y_phosphatase"/>
    <property type="match status" value="1"/>
</dbReference>
<gene>
    <name evidence="3" type="ORF">GSLYS_00012240001</name>
</gene>
<sequence>VFFSLLIVAFVIWRKRKMQSTQNKGEEVQTRQQIPPAMIDVTSAIGQAQTNACANVGQINTFIRTVDLNTFLQTHNKEFFVKQFEGLPETLNVTSKVGLKHFDKKKYRNDEIVPYDYSRVHLEINTEVNEGDYINASYVKGYKESENFIASQDPNIAMVNDFIRMLWEQQVEKVVMLTNLMEYAETQCERYWPEEGEKEFGGIKVKLTTTQVCTDFTIRRLELRKINTKVQHVTQFHFTSWPDTGVPKTPWSFVDFEQRVAAEPTEKPIVVHC</sequence>
<evidence type="ECO:0000256" key="1">
    <source>
        <dbReference type="SAM" id="SignalP"/>
    </source>
</evidence>
<dbReference type="PANTHER" id="PTHR19134">
    <property type="entry name" value="RECEPTOR-TYPE TYROSINE-PROTEIN PHOSPHATASE"/>
    <property type="match status" value="1"/>
</dbReference>
<dbReference type="AlphaFoldDB" id="A0AAV2HW67"/>
<keyword evidence="4" id="KW-1185">Reference proteome</keyword>
<organism evidence="3 4">
    <name type="scientific">Lymnaea stagnalis</name>
    <name type="common">Great pond snail</name>
    <name type="synonym">Helix stagnalis</name>
    <dbReference type="NCBI Taxonomy" id="6523"/>
    <lineage>
        <taxon>Eukaryota</taxon>
        <taxon>Metazoa</taxon>
        <taxon>Spiralia</taxon>
        <taxon>Lophotrochozoa</taxon>
        <taxon>Mollusca</taxon>
        <taxon>Gastropoda</taxon>
        <taxon>Heterobranchia</taxon>
        <taxon>Euthyneura</taxon>
        <taxon>Panpulmonata</taxon>
        <taxon>Hygrophila</taxon>
        <taxon>Lymnaeoidea</taxon>
        <taxon>Lymnaeidae</taxon>
        <taxon>Lymnaea</taxon>
    </lineage>
</organism>
<feature type="chain" id="PRO_5043315231" description="Tyrosine-protein phosphatase domain-containing protein" evidence="1">
    <location>
        <begin position="21"/>
        <end position="273"/>
    </location>
</feature>
<feature type="signal peptide" evidence="1">
    <location>
        <begin position="1"/>
        <end position="20"/>
    </location>
</feature>
<dbReference type="PANTHER" id="PTHR19134:SF449">
    <property type="entry name" value="TYROSINE-PROTEIN PHOSPHATASE 1"/>
    <property type="match status" value="1"/>
</dbReference>
<dbReference type="InterPro" id="IPR050348">
    <property type="entry name" value="Protein-Tyr_Phosphatase"/>
</dbReference>
<evidence type="ECO:0000313" key="4">
    <source>
        <dbReference type="Proteomes" id="UP001497497"/>
    </source>
</evidence>
<dbReference type="GO" id="GO:0004725">
    <property type="term" value="F:protein tyrosine phosphatase activity"/>
    <property type="evidence" value="ECO:0007669"/>
    <property type="project" value="InterPro"/>
</dbReference>
<dbReference type="Proteomes" id="UP001497497">
    <property type="component" value="Unassembled WGS sequence"/>
</dbReference>
<feature type="domain" description="Tyrosine-protein phosphatase" evidence="2">
    <location>
        <begin position="80"/>
        <end position="273"/>
    </location>
</feature>
<dbReference type="SMART" id="SM00194">
    <property type="entry name" value="PTPc"/>
    <property type="match status" value="1"/>
</dbReference>
<dbReference type="EMBL" id="CAXITT010000298">
    <property type="protein sequence ID" value="CAL1538419.1"/>
    <property type="molecule type" value="Genomic_DNA"/>
</dbReference>
<dbReference type="SUPFAM" id="SSF52799">
    <property type="entry name" value="(Phosphotyrosine protein) phosphatases II"/>
    <property type="match status" value="1"/>
</dbReference>
<evidence type="ECO:0000259" key="2">
    <source>
        <dbReference type="PROSITE" id="PS50055"/>
    </source>
</evidence>
<dbReference type="InterPro" id="IPR029021">
    <property type="entry name" value="Prot-tyrosine_phosphatase-like"/>
</dbReference>
<reference evidence="3 4" key="1">
    <citation type="submission" date="2024-04" db="EMBL/GenBank/DDBJ databases">
        <authorList>
            <consortium name="Genoscope - CEA"/>
            <person name="William W."/>
        </authorList>
    </citation>
    <scope>NUCLEOTIDE SEQUENCE [LARGE SCALE GENOMIC DNA]</scope>
</reference>
<feature type="non-terminal residue" evidence="3">
    <location>
        <position position="1"/>
    </location>
</feature>
<dbReference type="InterPro" id="IPR000242">
    <property type="entry name" value="PTP_cat"/>
</dbReference>
<name>A0AAV2HW67_LYMST</name>
<feature type="non-terminal residue" evidence="3">
    <location>
        <position position="273"/>
    </location>
</feature>
<protein>
    <recommendedName>
        <fullName evidence="2">Tyrosine-protein phosphatase domain-containing protein</fullName>
    </recommendedName>
</protein>
<comment type="caution">
    <text evidence="3">The sequence shown here is derived from an EMBL/GenBank/DDBJ whole genome shotgun (WGS) entry which is preliminary data.</text>
</comment>